<dbReference type="AlphaFoldDB" id="E3JBY1"/>
<evidence type="ECO:0000256" key="2">
    <source>
        <dbReference type="ARBA" id="ARBA00022801"/>
    </source>
</evidence>
<dbReference type="InterPro" id="IPR029052">
    <property type="entry name" value="Metallo-depent_PP-like"/>
</dbReference>
<dbReference type="OrthoDB" id="9783437at2"/>
<organism evidence="4 5">
    <name type="scientific">Pseudofrankia inefficax (strain DSM 45817 / CECT 9037 / DDB 130130 / EuI1c)</name>
    <name type="common">Frankia inefficax</name>
    <dbReference type="NCBI Taxonomy" id="298654"/>
    <lineage>
        <taxon>Bacteria</taxon>
        <taxon>Bacillati</taxon>
        <taxon>Actinomycetota</taxon>
        <taxon>Actinomycetes</taxon>
        <taxon>Frankiales</taxon>
        <taxon>Frankiaceae</taxon>
        <taxon>Pseudofrankia</taxon>
    </lineage>
</organism>
<dbReference type="eggNOG" id="COG2129">
    <property type="taxonomic scope" value="Bacteria"/>
</dbReference>
<dbReference type="GO" id="GO:0009245">
    <property type="term" value="P:lipid A biosynthetic process"/>
    <property type="evidence" value="ECO:0007669"/>
    <property type="project" value="TreeGrafter"/>
</dbReference>
<keyword evidence="2" id="KW-0378">Hydrolase</keyword>
<protein>
    <submittedName>
        <fullName evidence="4">Metallophosphoesterase</fullName>
    </submittedName>
</protein>
<gene>
    <name evidence="4" type="ordered locus">FraEuI1c_4292</name>
</gene>
<evidence type="ECO:0000259" key="3">
    <source>
        <dbReference type="Pfam" id="PF00149"/>
    </source>
</evidence>
<accession>E3JBY1</accession>
<dbReference type="SUPFAM" id="SSF56300">
    <property type="entry name" value="Metallo-dependent phosphatases"/>
    <property type="match status" value="1"/>
</dbReference>
<reference evidence="4 5" key="1">
    <citation type="submission" date="2010-10" db="EMBL/GenBank/DDBJ databases">
        <title>Complete sequence of Frankia sp. EuI1c.</title>
        <authorList>
            <consortium name="US DOE Joint Genome Institute"/>
            <person name="Lucas S."/>
            <person name="Copeland A."/>
            <person name="Lapidus A."/>
            <person name="Cheng J.-F."/>
            <person name="Bruce D."/>
            <person name="Goodwin L."/>
            <person name="Pitluck S."/>
            <person name="Chertkov O."/>
            <person name="Detter J.C."/>
            <person name="Han C."/>
            <person name="Tapia R."/>
            <person name="Land M."/>
            <person name="Hauser L."/>
            <person name="Jeffries C."/>
            <person name="Kyrpides N."/>
            <person name="Ivanova N."/>
            <person name="Mikhailova N."/>
            <person name="Beauchemin N."/>
            <person name="Sen A."/>
            <person name="Sur S.A."/>
            <person name="Gtari M."/>
            <person name="Wall L."/>
            <person name="Tisa L."/>
            <person name="Woyke T."/>
        </authorList>
    </citation>
    <scope>NUCLEOTIDE SEQUENCE [LARGE SCALE GENOMIC DNA]</scope>
    <source>
        <strain evidence="5">DSM 45817 / CECT 9037 / EuI1c</strain>
    </source>
</reference>
<dbReference type="GO" id="GO:0016020">
    <property type="term" value="C:membrane"/>
    <property type="evidence" value="ECO:0007669"/>
    <property type="project" value="GOC"/>
</dbReference>
<dbReference type="RefSeq" id="WP_013425409.1">
    <property type="nucleotide sequence ID" value="NC_014666.1"/>
</dbReference>
<proteinExistence type="predicted"/>
<dbReference type="Proteomes" id="UP000002484">
    <property type="component" value="Chromosome"/>
</dbReference>
<name>E3JBY1_PSEI1</name>
<dbReference type="HOGENOM" id="CLU_083277_0_0_11"/>
<dbReference type="KEGG" id="fri:FraEuI1c_4292"/>
<dbReference type="InParanoid" id="E3JBY1"/>
<dbReference type="PANTHER" id="PTHR31302">
    <property type="entry name" value="TRANSMEMBRANE PROTEIN WITH METALLOPHOSPHOESTERASE DOMAIN-RELATED"/>
    <property type="match status" value="1"/>
</dbReference>
<keyword evidence="1" id="KW-0479">Metal-binding</keyword>
<dbReference type="PANTHER" id="PTHR31302:SF31">
    <property type="entry name" value="PHOSPHODIESTERASE YAEI"/>
    <property type="match status" value="1"/>
</dbReference>
<dbReference type="Pfam" id="PF00149">
    <property type="entry name" value="Metallophos"/>
    <property type="match status" value="1"/>
</dbReference>
<evidence type="ECO:0000313" key="5">
    <source>
        <dbReference type="Proteomes" id="UP000002484"/>
    </source>
</evidence>
<evidence type="ECO:0000313" key="4">
    <source>
        <dbReference type="EMBL" id="ADP82291.1"/>
    </source>
</evidence>
<dbReference type="STRING" id="298654.FraEuI1c_4292"/>
<dbReference type="InterPro" id="IPR051158">
    <property type="entry name" value="Metallophosphoesterase_sf"/>
</dbReference>
<keyword evidence="5" id="KW-1185">Reference proteome</keyword>
<sequence>MVRVAAVGDLHVTAKAPPARLRSFYQRAAQVADVLLLAGDLTDDGRTESAATLCALFGGLDLPVVVVLGNHDHDHGEEAVLAEMLTGAGLTVLDGTSTVVDTAGGKIGIAGVKGTGGGFAGDPDAEPGDTETRAFSQRAATSARQLRDALERLDVDLRVALTHFAPTPETLRGEPQELYPFLGNDLLGAAIDGEPAAASAAGPGDAGGRPVALAVHGHAHYGIEVGRTAAGTAVRNVALPVIRAPFAVYRLPDVVRVG</sequence>
<dbReference type="Gene3D" id="3.60.21.10">
    <property type="match status" value="1"/>
</dbReference>
<dbReference type="EMBL" id="CP002299">
    <property type="protein sequence ID" value="ADP82291.1"/>
    <property type="molecule type" value="Genomic_DNA"/>
</dbReference>
<evidence type="ECO:0000256" key="1">
    <source>
        <dbReference type="ARBA" id="ARBA00022723"/>
    </source>
</evidence>
<dbReference type="InterPro" id="IPR004843">
    <property type="entry name" value="Calcineurin-like_PHP"/>
</dbReference>
<dbReference type="GO" id="GO:0046872">
    <property type="term" value="F:metal ion binding"/>
    <property type="evidence" value="ECO:0007669"/>
    <property type="project" value="UniProtKB-KW"/>
</dbReference>
<feature type="domain" description="Calcineurin-like phosphoesterase" evidence="3">
    <location>
        <begin position="3"/>
        <end position="172"/>
    </location>
</feature>
<dbReference type="GO" id="GO:0008758">
    <property type="term" value="F:UDP-2,3-diacylglucosamine hydrolase activity"/>
    <property type="evidence" value="ECO:0007669"/>
    <property type="project" value="TreeGrafter"/>
</dbReference>